<feature type="chain" id="PRO_5013308166" evidence="2">
    <location>
        <begin position="19"/>
        <end position="223"/>
    </location>
</feature>
<evidence type="ECO:0000313" key="3">
    <source>
        <dbReference type="EMBL" id="PAV56577.1"/>
    </source>
</evidence>
<proteinExistence type="predicted"/>
<protein>
    <submittedName>
        <fullName evidence="3">Uncharacterized protein</fullName>
    </submittedName>
</protein>
<evidence type="ECO:0000256" key="2">
    <source>
        <dbReference type="SAM" id="SignalP"/>
    </source>
</evidence>
<evidence type="ECO:0000256" key="1">
    <source>
        <dbReference type="SAM" id="MobiDB-lite"/>
    </source>
</evidence>
<dbReference type="AlphaFoldDB" id="A0A2A2J4H5"/>
<reference evidence="3 4" key="1">
    <citation type="journal article" date="2017" name="Curr. Biol.">
        <title>Genome architecture and evolution of a unichromosomal asexual nematode.</title>
        <authorList>
            <person name="Fradin H."/>
            <person name="Zegar C."/>
            <person name="Gutwein M."/>
            <person name="Lucas J."/>
            <person name="Kovtun M."/>
            <person name="Corcoran D."/>
            <person name="Baugh L.R."/>
            <person name="Kiontke K."/>
            <person name="Gunsalus K."/>
            <person name="Fitch D.H."/>
            <person name="Piano F."/>
        </authorList>
    </citation>
    <scope>NUCLEOTIDE SEQUENCE [LARGE SCALE GENOMIC DNA]</scope>
    <source>
        <strain evidence="3">PF1309</strain>
    </source>
</reference>
<gene>
    <name evidence="3" type="ORF">WR25_13495</name>
</gene>
<dbReference type="PANTHER" id="PTHR38633">
    <property type="entry name" value="PROTEIN CBG15573-RELATED"/>
    <property type="match status" value="1"/>
</dbReference>
<feature type="non-terminal residue" evidence="3">
    <location>
        <position position="223"/>
    </location>
</feature>
<evidence type="ECO:0000313" key="4">
    <source>
        <dbReference type="Proteomes" id="UP000218231"/>
    </source>
</evidence>
<feature type="signal peptide" evidence="2">
    <location>
        <begin position="1"/>
        <end position="18"/>
    </location>
</feature>
<comment type="caution">
    <text evidence="3">The sequence shown here is derived from an EMBL/GenBank/DDBJ whole genome shotgun (WGS) entry which is preliminary data.</text>
</comment>
<name>A0A2A2J4H5_9BILA</name>
<keyword evidence="4" id="KW-1185">Reference proteome</keyword>
<feature type="region of interest" description="Disordered" evidence="1">
    <location>
        <begin position="89"/>
        <end position="109"/>
    </location>
</feature>
<dbReference type="Proteomes" id="UP000218231">
    <property type="component" value="Unassembled WGS sequence"/>
</dbReference>
<keyword evidence="2" id="KW-0732">Signal</keyword>
<organism evidence="3 4">
    <name type="scientific">Diploscapter pachys</name>
    <dbReference type="NCBI Taxonomy" id="2018661"/>
    <lineage>
        <taxon>Eukaryota</taxon>
        <taxon>Metazoa</taxon>
        <taxon>Ecdysozoa</taxon>
        <taxon>Nematoda</taxon>
        <taxon>Chromadorea</taxon>
        <taxon>Rhabditida</taxon>
        <taxon>Rhabditina</taxon>
        <taxon>Rhabditomorpha</taxon>
        <taxon>Rhabditoidea</taxon>
        <taxon>Rhabditidae</taxon>
        <taxon>Diploscapter</taxon>
    </lineage>
</organism>
<sequence length="223" mass="24160">MRYLSLVGLVGILGLTWAVGPYEPPPMDAPTGVPPINPSPHVPAPAKYGEPIKPGENFPRPDFGKPAESNYNNGYVAPVEKTVVVVKKSKNKHGSGSSSSDESNSKNEKCQSCGKIKLARISGENFKPRVKYLEKGGCKYAYLSCSMGKQAYVLAAEDVDAGQSYLHTLMPELFPDISTVKAISIGINANVVVKCKGKGKYEGQEIGKDKFRFKRAVCYKISK</sequence>
<dbReference type="EMBL" id="LIAE01010693">
    <property type="protein sequence ID" value="PAV56577.1"/>
    <property type="molecule type" value="Genomic_DNA"/>
</dbReference>
<accession>A0A2A2J4H5</accession>